<feature type="transmembrane region" description="Helical" evidence="1">
    <location>
        <begin position="257"/>
        <end position="276"/>
    </location>
</feature>
<evidence type="ECO:0000313" key="3">
    <source>
        <dbReference type="Proteomes" id="UP001608902"/>
    </source>
</evidence>
<dbReference type="Pfam" id="PF10269">
    <property type="entry name" value="Tmemb_185A"/>
    <property type="match status" value="1"/>
</dbReference>
<dbReference type="PANTHER" id="PTHR13568">
    <property type="entry name" value="FAM11A, B PROTEIN"/>
    <property type="match status" value="1"/>
</dbReference>
<organism evidence="2 3">
    <name type="scientific">Gnathostoma spinigerum</name>
    <dbReference type="NCBI Taxonomy" id="75299"/>
    <lineage>
        <taxon>Eukaryota</taxon>
        <taxon>Metazoa</taxon>
        <taxon>Ecdysozoa</taxon>
        <taxon>Nematoda</taxon>
        <taxon>Chromadorea</taxon>
        <taxon>Rhabditida</taxon>
        <taxon>Spirurina</taxon>
        <taxon>Gnathostomatomorpha</taxon>
        <taxon>Gnathostomatoidea</taxon>
        <taxon>Gnathostomatidae</taxon>
        <taxon>Gnathostoma</taxon>
    </lineage>
</organism>
<dbReference type="EMBL" id="JBGFUD010009200">
    <property type="protein sequence ID" value="MFH4982399.1"/>
    <property type="molecule type" value="Genomic_DNA"/>
</dbReference>
<dbReference type="PANTHER" id="PTHR13568:SF6">
    <property type="entry name" value="TRANSMEMBRANE PROTEIN 185A"/>
    <property type="match status" value="1"/>
</dbReference>
<name>A0ABD6EYS6_9BILA</name>
<keyword evidence="1" id="KW-0812">Transmembrane</keyword>
<protein>
    <recommendedName>
        <fullName evidence="4">Transmembrane protein 185B</fullName>
    </recommendedName>
</protein>
<keyword evidence="1" id="KW-0472">Membrane</keyword>
<evidence type="ECO:0000256" key="1">
    <source>
        <dbReference type="SAM" id="Phobius"/>
    </source>
</evidence>
<gene>
    <name evidence="2" type="ORF">AB6A40_009108</name>
</gene>
<evidence type="ECO:0008006" key="4">
    <source>
        <dbReference type="Google" id="ProtNLM"/>
    </source>
</evidence>
<comment type="caution">
    <text evidence="2">The sequence shown here is derived from an EMBL/GenBank/DDBJ whole genome shotgun (WGS) entry which is preliminary data.</text>
</comment>
<proteinExistence type="predicted"/>
<sequence>MEISLRTLFRDFNASKFVTYCSLLVFVSLFALRLDGILNAHYLVVFFPLWISEGLVFIGAVIAFISYLFSPPSPSDVSLRYDFYAMIMCTCEHVLLFMFEALCCYKLQSEASFDVLPWLLVFAPLFALCLLSIVVAIWSIRHDKSFEMELFFSVNVVQFVFIAFKLDATIDWHWAIIFVPLWVVLSLSVVGVLYALVLAVVLNRSIYVLATHRRQHLCSAVCHALLVIPMLIFLLLLTGKLDAVARSEEEPVPNISFLIVSVPLIISLFSLVLMSFGSRGGNPWWFNMRLPFCTFLLEKCPFLKQYANLSYKFGRSSSLNDNVLGDLERQSLQSELCRCARVSLRPVVPISTIESPD</sequence>
<feature type="transmembrane region" description="Helical" evidence="1">
    <location>
        <begin position="172"/>
        <end position="197"/>
    </location>
</feature>
<dbReference type="AlphaFoldDB" id="A0ABD6EYS6"/>
<feature type="transmembrane region" description="Helical" evidence="1">
    <location>
        <begin position="119"/>
        <end position="138"/>
    </location>
</feature>
<feature type="transmembrane region" description="Helical" evidence="1">
    <location>
        <begin position="217"/>
        <end position="237"/>
    </location>
</feature>
<evidence type="ECO:0000313" key="2">
    <source>
        <dbReference type="EMBL" id="MFH4982399.1"/>
    </source>
</evidence>
<feature type="transmembrane region" description="Helical" evidence="1">
    <location>
        <begin position="44"/>
        <end position="69"/>
    </location>
</feature>
<feature type="transmembrane region" description="Helical" evidence="1">
    <location>
        <begin position="12"/>
        <end position="32"/>
    </location>
</feature>
<keyword evidence="1" id="KW-1133">Transmembrane helix</keyword>
<dbReference type="Proteomes" id="UP001608902">
    <property type="component" value="Unassembled WGS sequence"/>
</dbReference>
<reference evidence="2 3" key="1">
    <citation type="submission" date="2024-08" db="EMBL/GenBank/DDBJ databases">
        <title>Gnathostoma spinigerum genome.</title>
        <authorList>
            <person name="Gonzalez-Bertolin B."/>
            <person name="Monzon S."/>
            <person name="Zaballos A."/>
            <person name="Jimenez P."/>
            <person name="Dekumyoy P."/>
            <person name="Varona S."/>
            <person name="Cuesta I."/>
            <person name="Sumanam S."/>
            <person name="Adisakwattana P."/>
            <person name="Gasser R.B."/>
            <person name="Hernandez-Gonzalez A."/>
            <person name="Young N.D."/>
            <person name="Perteguer M.J."/>
        </authorList>
    </citation>
    <scope>NUCLEOTIDE SEQUENCE [LARGE SCALE GENOMIC DNA]</scope>
    <source>
        <strain evidence="2">AL3</strain>
        <tissue evidence="2">Liver</tissue>
    </source>
</reference>
<keyword evidence="3" id="KW-1185">Reference proteome</keyword>
<accession>A0ABD6EYS6</accession>
<feature type="transmembrane region" description="Helical" evidence="1">
    <location>
        <begin position="81"/>
        <end position="99"/>
    </location>
</feature>
<dbReference type="InterPro" id="IPR019396">
    <property type="entry name" value="TM_Fragile-X-F-assoc"/>
</dbReference>